<evidence type="ECO:0000256" key="3">
    <source>
        <dbReference type="ARBA" id="ARBA00023125"/>
    </source>
</evidence>
<evidence type="ECO:0000313" key="11">
    <source>
        <dbReference type="Proteomes" id="UP000741013"/>
    </source>
</evidence>
<feature type="domain" description="OmpR/PhoB-type" evidence="9">
    <location>
        <begin position="121"/>
        <end position="216"/>
    </location>
</feature>
<keyword evidence="4" id="KW-0804">Transcription</keyword>
<feature type="domain" description="Response regulatory" evidence="8">
    <location>
        <begin position="3"/>
        <end position="114"/>
    </location>
</feature>
<dbReference type="SMART" id="SM00862">
    <property type="entry name" value="Trans_reg_C"/>
    <property type="match status" value="1"/>
</dbReference>
<evidence type="ECO:0000259" key="9">
    <source>
        <dbReference type="PROSITE" id="PS51755"/>
    </source>
</evidence>
<dbReference type="InterPro" id="IPR016032">
    <property type="entry name" value="Sig_transdc_resp-reg_C-effctor"/>
</dbReference>
<keyword evidence="1 6" id="KW-0597">Phosphoprotein</keyword>
<evidence type="ECO:0000256" key="2">
    <source>
        <dbReference type="ARBA" id="ARBA00023015"/>
    </source>
</evidence>
<dbReference type="SUPFAM" id="SSF46894">
    <property type="entry name" value="C-terminal effector domain of the bipartite response regulators"/>
    <property type="match status" value="1"/>
</dbReference>
<protein>
    <recommendedName>
        <fullName evidence="5">Sensory transduction protein RegX3</fullName>
    </recommendedName>
</protein>
<keyword evidence="2" id="KW-0805">Transcription regulation</keyword>
<dbReference type="Gene3D" id="1.10.10.10">
    <property type="entry name" value="Winged helix-like DNA-binding domain superfamily/Winged helix DNA-binding domain"/>
    <property type="match status" value="1"/>
</dbReference>
<dbReference type="RefSeq" id="WP_209667545.1">
    <property type="nucleotide sequence ID" value="NZ_JAGGMS010000001.1"/>
</dbReference>
<dbReference type="PROSITE" id="PS51755">
    <property type="entry name" value="OMPR_PHOB"/>
    <property type="match status" value="1"/>
</dbReference>
<keyword evidence="11" id="KW-1185">Reference proteome</keyword>
<evidence type="ECO:0000313" key="10">
    <source>
        <dbReference type="EMBL" id="MBP2184542.1"/>
    </source>
</evidence>
<dbReference type="SUPFAM" id="SSF52172">
    <property type="entry name" value="CheY-like"/>
    <property type="match status" value="1"/>
</dbReference>
<feature type="DNA-binding region" description="OmpR/PhoB-type" evidence="7">
    <location>
        <begin position="121"/>
        <end position="216"/>
    </location>
</feature>
<evidence type="ECO:0000256" key="5">
    <source>
        <dbReference type="ARBA" id="ARBA00041201"/>
    </source>
</evidence>
<reference evidence="10 11" key="1">
    <citation type="submission" date="2021-03" db="EMBL/GenBank/DDBJ databases">
        <title>Sequencing the genomes of 1000 actinobacteria strains.</title>
        <authorList>
            <person name="Klenk H.-P."/>
        </authorList>
    </citation>
    <scope>NUCLEOTIDE SEQUENCE [LARGE SCALE GENOMIC DNA]</scope>
    <source>
        <strain evidence="10 11">DSM 45510</strain>
    </source>
</reference>
<proteinExistence type="predicted"/>
<accession>A0ABS4PYN3</accession>
<gene>
    <name evidence="10" type="ORF">JOM49_006068</name>
</gene>
<dbReference type="InterPro" id="IPR011006">
    <property type="entry name" value="CheY-like_superfamily"/>
</dbReference>
<dbReference type="PANTHER" id="PTHR48111:SF72">
    <property type="entry name" value="SENSORY TRANSDUCTION PROTEIN REGX3"/>
    <property type="match status" value="1"/>
</dbReference>
<dbReference type="InterPro" id="IPR036388">
    <property type="entry name" value="WH-like_DNA-bd_sf"/>
</dbReference>
<dbReference type="Gene3D" id="3.40.50.2300">
    <property type="match status" value="1"/>
</dbReference>
<evidence type="ECO:0000259" key="8">
    <source>
        <dbReference type="PROSITE" id="PS50110"/>
    </source>
</evidence>
<evidence type="ECO:0000256" key="7">
    <source>
        <dbReference type="PROSITE-ProRule" id="PRU01091"/>
    </source>
</evidence>
<evidence type="ECO:0000256" key="6">
    <source>
        <dbReference type="PROSITE-ProRule" id="PRU00169"/>
    </source>
</evidence>
<keyword evidence="3 7" id="KW-0238">DNA-binding</keyword>
<dbReference type="PANTHER" id="PTHR48111">
    <property type="entry name" value="REGULATOR OF RPOS"/>
    <property type="match status" value="1"/>
</dbReference>
<dbReference type="SMART" id="SM00448">
    <property type="entry name" value="REC"/>
    <property type="match status" value="1"/>
</dbReference>
<dbReference type="InterPro" id="IPR001789">
    <property type="entry name" value="Sig_transdc_resp-reg_receiver"/>
</dbReference>
<dbReference type="EMBL" id="JAGGMS010000001">
    <property type="protein sequence ID" value="MBP2184542.1"/>
    <property type="molecule type" value="Genomic_DNA"/>
</dbReference>
<sequence>MARILFTDDDPDRTVRIVPSLRQRGFEVSKVDDESAVVAWAPFADVVVLDLDLPALNGYEACRRIRAACGVPIIGTAEHDSDLERVLGLCSGLSAFLPKPFDDRQLLQRIHSAVGRGGPRPDEIAYGPLRITPQSREVRVGERQVELTRKEFDLLHLLAAEPGRVFTRREIMYVVWNDEWARSSRTIDTHVSSLRGKLGMASVVHTVRGVGFRIGLAEQLRSWSVSA</sequence>
<dbReference type="Pfam" id="PF00072">
    <property type="entry name" value="Response_reg"/>
    <property type="match status" value="1"/>
</dbReference>
<name>A0ABS4PYN3_9PSEU</name>
<evidence type="ECO:0000256" key="1">
    <source>
        <dbReference type="ARBA" id="ARBA00022553"/>
    </source>
</evidence>
<dbReference type="InterPro" id="IPR039420">
    <property type="entry name" value="WalR-like"/>
</dbReference>
<dbReference type="GO" id="GO:0003677">
    <property type="term" value="F:DNA binding"/>
    <property type="evidence" value="ECO:0007669"/>
    <property type="project" value="UniProtKB-KW"/>
</dbReference>
<dbReference type="PROSITE" id="PS50110">
    <property type="entry name" value="RESPONSE_REGULATORY"/>
    <property type="match status" value="1"/>
</dbReference>
<feature type="modified residue" description="4-aspartylphosphate" evidence="6">
    <location>
        <position position="50"/>
    </location>
</feature>
<dbReference type="CDD" id="cd00383">
    <property type="entry name" value="trans_reg_C"/>
    <property type="match status" value="1"/>
</dbReference>
<evidence type="ECO:0000256" key="4">
    <source>
        <dbReference type="ARBA" id="ARBA00023163"/>
    </source>
</evidence>
<comment type="caution">
    <text evidence="10">The sequence shown here is derived from an EMBL/GenBank/DDBJ whole genome shotgun (WGS) entry which is preliminary data.</text>
</comment>
<dbReference type="Proteomes" id="UP000741013">
    <property type="component" value="Unassembled WGS sequence"/>
</dbReference>
<organism evidence="10 11">
    <name type="scientific">Amycolatopsis magusensis</name>
    <dbReference type="NCBI Taxonomy" id="882444"/>
    <lineage>
        <taxon>Bacteria</taxon>
        <taxon>Bacillati</taxon>
        <taxon>Actinomycetota</taxon>
        <taxon>Actinomycetes</taxon>
        <taxon>Pseudonocardiales</taxon>
        <taxon>Pseudonocardiaceae</taxon>
        <taxon>Amycolatopsis</taxon>
    </lineage>
</organism>
<dbReference type="InterPro" id="IPR001867">
    <property type="entry name" value="OmpR/PhoB-type_DNA-bd"/>
</dbReference>
<dbReference type="Pfam" id="PF00486">
    <property type="entry name" value="Trans_reg_C"/>
    <property type="match status" value="1"/>
</dbReference>